<gene>
    <name evidence="1" type="ORF">PHAMO_320078</name>
</gene>
<accession>H8FUS1</accession>
<reference evidence="1 2" key="1">
    <citation type="journal article" date="2012" name="J. Bacteriol.">
        <title>Draft Genome Sequence of the Purple Photosynthetic Bacterium Phaeospirillum molischianum DSM120, a Particularly Versatile Bacterium.</title>
        <authorList>
            <person name="Duquesne K."/>
            <person name="Prima V."/>
            <person name="Ji B."/>
            <person name="Rouy Z."/>
            <person name="Medigue C."/>
            <person name="Talla E."/>
            <person name="Sturgis J.N."/>
        </authorList>
    </citation>
    <scope>NUCLEOTIDE SEQUENCE [LARGE SCALE GENOMIC DNA]</scope>
    <source>
        <strain evidence="2">DSM120</strain>
    </source>
</reference>
<dbReference type="EMBL" id="CAHP01000026">
    <property type="protein sequence ID" value="CCG42109.1"/>
    <property type="molecule type" value="Genomic_DNA"/>
</dbReference>
<keyword evidence="2" id="KW-1185">Reference proteome</keyword>
<name>H8FUS1_MAGML</name>
<evidence type="ECO:0000313" key="1">
    <source>
        <dbReference type="EMBL" id="CCG42109.1"/>
    </source>
</evidence>
<dbReference type="AlphaFoldDB" id="H8FUS1"/>
<dbReference type="STRING" id="1150626.PHAMO_320078"/>
<sequence>MSATNRTHSIPPSLLDMEQHVDEIPCIGRVLLHMADTGHEIEGRELAWIGSQLIGLGEELCSLWAKAYRESGGGRS</sequence>
<evidence type="ECO:0000313" key="2">
    <source>
        <dbReference type="Proteomes" id="UP000004169"/>
    </source>
</evidence>
<organism evidence="1 2">
    <name type="scientific">Magnetospirillum molischianum DSM 120</name>
    <dbReference type="NCBI Taxonomy" id="1150626"/>
    <lineage>
        <taxon>Bacteria</taxon>
        <taxon>Pseudomonadati</taxon>
        <taxon>Pseudomonadota</taxon>
        <taxon>Alphaproteobacteria</taxon>
        <taxon>Rhodospirillales</taxon>
        <taxon>Rhodospirillaceae</taxon>
        <taxon>Magnetospirillum</taxon>
    </lineage>
</organism>
<dbReference type="Proteomes" id="UP000004169">
    <property type="component" value="Unassembled WGS sequence"/>
</dbReference>
<dbReference type="RefSeq" id="WP_002729708.1">
    <property type="nucleotide sequence ID" value="NZ_CAHP01000026.1"/>
</dbReference>
<proteinExistence type="predicted"/>
<protein>
    <submittedName>
        <fullName evidence="1">Uncharacterized protein</fullName>
    </submittedName>
</protein>
<comment type="caution">
    <text evidence="1">The sequence shown here is derived from an EMBL/GenBank/DDBJ whole genome shotgun (WGS) entry which is preliminary data.</text>
</comment>